<dbReference type="Pfam" id="PF01872">
    <property type="entry name" value="RibD_C"/>
    <property type="match status" value="1"/>
</dbReference>
<name>A0A1R1IBX1_9RHOO</name>
<protein>
    <submittedName>
        <fullName evidence="2">Deaminase</fullName>
    </submittedName>
</protein>
<evidence type="ECO:0000313" key="3">
    <source>
        <dbReference type="Proteomes" id="UP000187526"/>
    </source>
</evidence>
<organism evidence="2 3">
    <name type="scientific">Azonexus hydrophilus</name>
    <dbReference type="NCBI Taxonomy" id="418702"/>
    <lineage>
        <taxon>Bacteria</taxon>
        <taxon>Pseudomonadati</taxon>
        <taxon>Pseudomonadota</taxon>
        <taxon>Betaproteobacteria</taxon>
        <taxon>Rhodocyclales</taxon>
        <taxon>Azonexaceae</taxon>
        <taxon>Azonexus</taxon>
    </lineage>
</organism>
<dbReference type="InterPro" id="IPR024072">
    <property type="entry name" value="DHFR-like_dom_sf"/>
</dbReference>
<reference evidence="2 3" key="1">
    <citation type="submission" date="2016-10" db="EMBL/GenBank/DDBJ databases">
        <title>Alkaliphiles isolated from bioreactors.</title>
        <authorList>
            <person name="Salah Z."/>
            <person name="Rout S.P."/>
            <person name="Humphreys P.N."/>
        </authorList>
    </citation>
    <scope>NUCLEOTIDE SEQUENCE [LARGE SCALE GENOMIC DNA]</scope>
    <source>
        <strain evidence="2 3">ZS02</strain>
    </source>
</reference>
<evidence type="ECO:0000313" key="2">
    <source>
        <dbReference type="EMBL" id="OMG56185.1"/>
    </source>
</evidence>
<dbReference type="AlphaFoldDB" id="A0A1R1IBX1"/>
<dbReference type="Proteomes" id="UP000187526">
    <property type="component" value="Unassembled WGS sequence"/>
</dbReference>
<dbReference type="Gene3D" id="3.40.430.10">
    <property type="entry name" value="Dihydrofolate Reductase, subunit A"/>
    <property type="match status" value="1"/>
</dbReference>
<sequence length="184" mass="19988">MRVSVFIATSLDGYIARADGSLDWLEVQNARIPPGEDCGYGDFMADIDVLLMGRATFDQVSTFPEWPYTRKRVIVLSHRPLSGPYASHVARQAGEPKEILAALQSVGARHIYLDGGQTIQAFLRAGLVDDMVITCVPVLLGGGRRLFGQLAADLPLETLSSRSYPFGFVQTAYRVGRANPGGES</sequence>
<dbReference type="GO" id="GO:0009231">
    <property type="term" value="P:riboflavin biosynthetic process"/>
    <property type="evidence" value="ECO:0007669"/>
    <property type="project" value="InterPro"/>
</dbReference>
<dbReference type="PANTHER" id="PTHR38011:SF11">
    <property type="entry name" value="2,5-DIAMINO-6-RIBOSYLAMINO-4(3H)-PYRIMIDINONE 5'-PHOSPHATE REDUCTASE"/>
    <property type="match status" value="1"/>
</dbReference>
<proteinExistence type="predicted"/>
<dbReference type="PANTHER" id="PTHR38011">
    <property type="entry name" value="DIHYDROFOLATE REDUCTASE FAMILY PROTEIN (AFU_ORTHOLOGUE AFUA_8G06820)"/>
    <property type="match status" value="1"/>
</dbReference>
<comment type="caution">
    <text evidence="2">The sequence shown here is derived from an EMBL/GenBank/DDBJ whole genome shotgun (WGS) entry which is preliminary data.</text>
</comment>
<dbReference type="InterPro" id="IPR050765">
    <property type="entry name" value="Riboflavin_Biosynth_HTPR"/>
</dbReference>
<gene>
    <name evidence="2" type="ORF">BJN45_00690</name>
</gene>
<evidence type="ECO:0000259" key="1">
    <source>
        <dbReference type="Pfam" id="PF01872"/>
    </source>
</evidence>
<dbReference type="SUPFAM" id="SSF53597">
    <property type="entry name" value="Dihydrofolate reductase-like"/>
    <property type="match status" value="1"/>
</dbReference>
<dbReference type="InterPro" id="IPR002734">
    <property type="entry name" value="RibDG_C"/>
</dbReference>
<dbReference type="RefSeq" id="WP_076091090.1">
    <property type="nucleotide sequence ID" value="NZ_MTHD01000001.1"/>
</dbReference>
<accession>A0A1R1IBX1</accession>
<feature type="domain" description="Bacterial bifunctional deaminase-reductase C-terminal" evidence="1">
    <location>
        <begin position="3"/>
        <end position="165"/>
    </location>
</feature>
<dbReference type="EMBL" id="MTHD01000001">
    <property type="protein sequence ID" value="OMG56185.1"/>
    <property type="molecule type" value="Genomic_DNA"/>
</dbReference>
<dbReference type="STRING" id="418702.BJN45_00690"/>
<keyword evidence="3" id="KW-1185">Reference proteome</keyword>
<dbReference type="GO" id="GO:0008703">
    <property type="term" value="F:5-amino-6-(5-phosphoribosylamino)uracil reductase activity"/>
    <property type="evidence" value="ECO:0007669"/>
    <property type="project" value="InterPro"/>
</dbReference>